<evidence type="ECO:0000313" key="2">
    <source>
        <dbReference type="EMBL" id="KPK69810.1"/>
    </source>
</evidence>
<name>A0A0S8GB96_UNCT6</name>
<feature type="compositionally biased region" description="Basic and acidic residues" evidence="1">
    <location>
        <begin position="65"/>
        <end position="75"/>
    </location>
</feature>
<gene>
    <name evidence="2" type="ORF">AMJ82_04795</name>
</gene>
<dbReference type="Proteomes" id="UP000051717">
    <property type="component" value="Unassembled WGS sequence"/>
</dbReference>
<feature type="region of interest" description="Disordered" evidence="1">
    <location>
        <begin position="48"/>
        <end position="75"/>
    </location>
</feature>
<dbReference type="EMBL" id="LJUI01000027">
    <property type="protein sequence ID" value="KPK69810.1"/>
    <property type="molecule type" value="Genomic_DNA"/>
</dbReference>
<protein>
    <submittedName>
        <fullName evidence="2">Uncharacterized protein</fullName>
    </submittedName>
</protein>
<accession>A0A0S8GB96</accession>
<proteinExistence type="predicted"/>
<comment type="caution">
    <text evidence="2">The sequence shown here is derived from an EMBL/GenBank/DDBJ whole genome shotgun (WGS) entry which is preliminary data.</text>
</comment>
<reference evidence="2 3" key="1">
    <citation type="journal article" date="2015" name="Microbiome">
        <title>Genomic resolution of linkages in carbon, nitrogen, and sulfur cycling among widespread estuary sediment bacteria.</title>
        <authorList>
            <person name="Baker B.J."/>
            <person name="Lazar C.S."/>
            <person name="Teske A.P."/>
            <person name="Dick G.J."/>
        </authorList>
    </citation>
    <scope>NUCLEOTIDE SEQUENCE [LARGE SCALE GENOMIC DNA]</scope>
    <source>
        <strain evidence="2">SM23_40</strain>
    </source>
</reference>
<dbReference type="AlphaFoldDB" id="A0A0S8GB96"/>
<organism evidence="2 3">
    <name type="scientific">candidate division TA06 bacterium SM23_40</name>
    <dbReference type="NCBI Taxonomy" id="1703774"/>
    <lineage>
        <taxon>Bacteria</taxon>
        <taxon>Bacteria division TA06</taxon>
    </lineage>
</organism>
<evidence type="ECO:0000256" key="1">
    <source>
        <dbReference type="SAM" id="MobiDB-lite"/>
    </source>
</evidence>
<sequence length="140" mass="14551">MSEARAPRRGSPCRIIVGVDSEGVVRELGGNHTGGECAEGCDDQAASRERLHPKGTSAPGSSAEQAERLLSREPRHTGEYLAFGGTLAVRGEGLAFAGNLVVGERCLVSRGNLVMRGNILRSAEPPEYAGNTLCSAGTSS</sequence>
<evidence type="ECO:0000313" key="3">
    <source>
        <dbReference type="Proteomes" id="UP000051717"/>
    </source>
</evidence>